<evidence type="ECO:0000256" key="10">
    <source>
        <dbReference type="ARBA" id="ARBA00023163"/>
    </source>
</evidence>
<keyword evidence="13" id="KW-0175">Coiled coil</keyword>
<feature type="compositionally biased region" description="Polar residues" evidence="14">
    <location>
        <begin position="4262"/>
        <end position="4278"/>
    </location>
</feature>
<feature type="region of interest" description="Disordered" evidence="14">
    <location>
        <begin position="2063"/>
        <end position="2084"/>
    </location>
</feature>
<feature type="compositionally biased region" description="Basic and acidic residues" evidence="14">
    <location>
        <begin position="1590"/>
        <end position="1601"/>
    </location>
</feature>
<evidence type="ECO:0000256" key="7">
    <source>
        <dbReference type="ARBA" id="ARBA00022833"/>
    </source>
</evidence>
<keyword evidence="3" id="KW-0597">Phosphoprotein</keyword>
<protein>
    <recommendedName>
        <fullName evidence="15">C2H2-type domain-containing protein</fullName>
    </recommendedName>
</protein>
<keyword evidence="4" id="KW-0479">Metal-binding</keyword>
<evidence type="ECO:0000256" key="6">
    <source>
        <dbReference type="ARBA" id="ARBA00022771"/>
    </source>
</evidence>
<evidence type="ECO:0000256" key="14">
    <source>
        <dbReference type="SAM" id="MobiDB-lite"/>
    </source>
</evidence>
<evidence type="ECO:0000256" key="8">
    <source>
        <dbReference type="ARBA" id="ARBA00023015"/>
    </source>
</evidence>
<keyword evidence="9" id="KW-0238">DNA-binding</keyword>
<feature type="compositionally biased region" description="Polar residues" evidence="14">
    <location>
        <begin position="4324"/>
        <end position="4339"/>
    </location>
</feature>
<feature type="region of interest" description="Disordered" evidence="14">
    <location>
        <begin position="3478"/>
        <end position="3517"/>
    </location>
</feature>
<evidence type="ECO:0000259" key="15">
    <source>
        <dbReference type="PROSITE" id="PS50157"/>
    </source>
</evidence>
<evidence type="ECO:0000256" key="13">
    <source>
        <dbReference type="SAM" id="Coils"/>
    </source>
</evidence>
<keyword evidence="10" id="KW-0804">Transcription</keyword>
<gene>
    <name evidence="16" type="ORF">KUTeg_020478</name>
</gene>
<feature type="compositionally biased region" description="Basic and acidic residues" evidence="14">
    <location>
        <begin position="3406"/>
        <end position="3418"/>
    </location>
</feature>
<feature type="region of interest" description="Disordered" evidence="14">
    <location>
        <begin position="2299"/>
        <end position="2366"/>
    </location>
</feature>
<keyword evidence="7" id="KW-0862">Zinc</keyword>
<feature type="region of interest" description="Disordered" evidence="14">
    <location>
        <begin position="676"/>
        <end position="708"/>
    </location>
</feature>
<feature type="compositionally biased region" description="Basic and acidic residues" evidence="14">
    <location>
        <begin position="3273"/>
        <end position="3293"/>
    </location>
</feature>
<dbReference type="Pfam" id="PF25580">
    <property type="entry name" value="TPR_Rlf"/>
    <property type="match status" value="1"/>
</dbReference>
<evidence type="ECO:0000313" key="17">
    <source>
        <dbReference type="Proteomes" id="UP001217089"/>
    </source>
</evidence>
<sequence>MDFSALVAELRNIANKYHGRDTDANVSTAMYCEMFRKILQKANMGTTSYSDQIVILWMTLSQLRNTAEALSACSARDSLYQHIFLLCAKTVLNIKWQQLEDEDLKSKQNLRATVEATHSQLQLAGFDRFGLLLPLMDDPWTDPILSQIMAGEDTESNEAKEYINKEDSLILKLRVEMLIQESCEEFALNLCECCLEHDKFKDDLELTQKQLFLLFKLNNTDRLQEVCEKIPCHTGIKIILKMEQKESNQAICVRLIQTFLVQDWVNPDRNCCTNELLKLWIRHQYLTDKNKEKFLESVWAIAKLSSNTNQICVLVTGLQKECGFSLLQLYTDLLVFAINFDKGQCEQEMLKGHMEGVKKHQLAISNTCKKLTELYEVVNPKIAKVGILTAFALNATGQSLLAVKKIFCDSLNEGRKHGPGLCPVDCISPECRRKKFMYGKTDRKSKEELYNDSVNPATLYEVERLLNMLRPYYLNPELSWQKLQSVCFKFLAEKGLSGHDKQKEQTVIKEGFVTTESLQTSDNSKSILSKCCVTDQTKTAGVQSSKIQIQEMASCSAVSPSILRSTAPLIKSKTSTSASNPQIFNSYQNMFRSSLSTPTASSPSVVRQSASSSNLHQQQRTANQQSVAELLAQTAVPYSTLKNSKVPVSPLSADLAHLEKQIKISTLLAETAAQKSAKSNKQSGQTSGSNISVSKVSEADRRKQQLKTTVSATSSVFNLISLEDIKKQLRDAQVANAHKIVKIPVTMQSGFIVQQPPQLVTYRPPNPTSVKSQPRQRRPRILSNASRVSNQQQLIHTDLNLIQKQGNAINRAMQVNQSVSKAMQVSQSAAKLMQINQLATTVQPSKNLLNQSVTNGQPNQNLLNQSSVQISQSLLQTVTTPSIQAGIINQGLTVLHAKPLDSDVGASLSNIKPVSQTVNQSNKSAAIRDQSIQTSTVDSGVETSSAFYVGNIIQTPVQIASMQNVNTASGVDVFNLVPQSVTIDTSNLSGLSKVSTQVFNITPSATASEKLSNIKPPSATISMNKGTTDWSNVKPPSSSLNVTYNSQLKTINATGSLSGSFLTTSAVSFPPYQRQASGNSINIAGNTVSSSSEIISASTSTSKTSNVVAETLPSDVVNLLVQENQKHDSISNKTAKLQLAMKAAERRPSADELKSIVDWLQTGTEDAVNKPVITMASSVVNKTMIAKSNIKSPFENVKTKLVLTPPQTTLTIQNLSSLQFVDSTATSKPGNTQLTTVHCTQGNKPLILSTKSQNQFATNFLGTVVNTGKQSTIGSDQNSTATNVSVTMTTTSNTSTVSSSNDVTSTNTNNVASTVLFPFTSFSSASPSNITFLDSSKLKAENITQLLYLGQIKSGALNVQAKSTMGSGSGQQQWPEIGAVMSSAKQIVRELYAKQTATTTVSQSEAVASNSSDSTNTQGPSTVFQGSSANIQGPSRNISGLSNDIQGLPSTVQELSNTVQGPSSNIQGLILASSNFAESSNSSSNKEQTISTSPSSQVVNKHLISELNTGLDSKGKGTLERQKNNSDNDTNRELLTKVIENELKQIIVQADISVVNETDEQNLGKSSTEIAACGLQVNRLTTSTDLDITESDKGRKDDSNRNNEFGKSVAEEKGLSVSNNIIENCPVDDKSAEDKITSNELVVLREEVVEEIVDIETTHDIDIPQRGLILSDSEVLSNKLEKNIKINNSQDELENCNTNLNKKLSDPNLAENAENLHKVTKDGLHNEHSNLLGKSEDNFAFESDLSHHTKHTNIDKAAIDDSLQCLICKKTFLSVGSLKDHVRDICKPTLTSESQFYCCIYYCSNCSYRSESKAYMALHIKDCENTVYTEHNIKLPNIYKRFCCRMCGQICLTKENVLEHISSDCRHRIGQGENRVDSSATTLKLASNDEGISSDLKHSDSKGIKVMSESTAETLDNDNNTSVLADEDNVTVDVDGETTDELQSDNEVDETTKNRRKKWFLRNKESRSYEELDENMAKIEEELSNQGTVESKLLEKQDIETKEGEITLVKRRRGRPRIYKISDQNVKKVLIKKTINENTQGGTVVKRKRGRPRIYKLPEEITPEDLATNNESLPQKTNDETEDEMKTEDKLSIHKGKNVLKRKIKNDFPICRGKRIIKVAKLFSDYELPDFVKAQAEKCNVKRLFYSQKRIFTQRLKNVFTDREKKNLCREKSPHKMSIRTKTTKCIKCGQVFRDHNVMLQHVASVHLSPYKSTWNKKKKKFCFLCRYCPNYFNTYIKFLDHVTIHSEKLLKQLEGKNFKGKKDMVNLKKLARQEQIASLSAQISQEFDEKAGEIETLSEVNNSKEKLSRSSRASSVSSCDTDSSRKKRTRSRLKLRFSENNISEESDKDSNNTHTSTLITRHNMYSCQVNETTEDEKHTEDGSKLKSVVSDEIESNHNDEAVIHNENAECMKTENKEFVERIISTRGKIYKIKKSPENSRNVDCVKKHLKEEEIEKVSETSTSEEDQSSSTKNNLRKNETTDIDKTILSKSETTYSDKTIFSKDEATGSDSKIIYSQNETLDIDDNTILNKNETSDSRKINFKRSISTRKKTYIYDGNESSSGNKDSNFVPGNAQTECNVEILEKEKNLMGNLKLNNSKSESCRVEPENSDNTKQNENSDEVTSERRTRNKCYILKDLDTTLPKDLENEEFTKIDTVVLKENVTDDDKESSNNDTRPSRHTRSRDKNDYKPYTAQRNISERKTKKDICYLDLSRNGRKERDGSDSRESAGSGLDKNTRNREQTLRKSEEYISSRKSRSRTNSGTSHSSDHLDDKPKTGDLKKTLNMEDFEMKRKRESKQRYDSSYECKKPKIEKEDPLDMKSKCSESEGSKGLNQEKPGGTLDGGRVSTRSGLSQTKSKSNTDTKMNTFSVSPVKTRSRSSLGYDKNNFQHGNLTPSKDSTRKLETTSQGALQKCFKDLQKKQKECKDKYLNAIAARKSNLRSSFSSKLGRGSIFGIRAQRLMSRNEKKENSLKKLMSSKKRATSREIISKTSVSCNIKTISGKVETANDKYVTEKPTTRNTSINKRLSTDEELLAAAGCLESSRRLRVNLDRNVTELLNKDKKLTCIKLENEKEIKNNENKDVDDESQNTNNSINTIILGQDCECEKSTAVKLQDRNRKERIDVHVDSDKLIDKDNEISECEEFENESDENKEEEVFEINRNKHKIKINKHEEGKQHKIQEMKNEEKEQQICGSIDDEEFAFVKTPVLLDNSQKQTKEGINTKNRTHTDNKAAFIESFKSYIDTARNKNLSVVSKIRSRQRGKSSEFTVHPQEKEISSEDMAEDHKNKSQKLDSSNTECSSAFLNSFKMYIDKNRDNKDVTPNRVDLEKKIILENKAESKVQTDKKRSKSEGNSKTCNDDDKVKERRNSEGPGGSKQLENIKILTVSPVSDYLKNFKAYISQRSEKTNKDTGDKNKIYPQNLNREVDSKKIVKSDNKKSTCSKDDFSVQSDSDNYKSLLGLSGSISHSEALTVPSLGNNIHQNSESSVSIGNMQTNSGSNSSVGTSIQSNTSVNKPGHSSFLDSFLAHCGKGNKSSDNNFICESPKYIQGEDERKENNQEDQINKEEKLEDIQTKFDKDKKDKNIKDKSDDDIQTKSMVYTATPIIEQTESSENEQSCLETSIPVSDMEMFENEGETLTEEKHIDTVVNDIEIYKDEREKLEISKGEGENLKFSKDERQSLEISKDDGQILEIFDNEEEIFEISNKVGKNLKVDLEKEQNVKITEAKGKTLEMLKYVEEKMEISNSKGENLVMLNEKEQSVDCAKEIISNGGNEDMNLTLRHYPRTISKQYEKTVNKDTNVNKNQKIISEGEVTLALQSTSELTLTGVESFQKNIISSLVTECIEKDSSQSSSKGQVEEDLSWSSCKGPVEGDSSLSSCKGGVEEDSIQCSYKGEVEEDSKWSSCKDQVEEDSSLCKGQVEEDSSQSSCQDNVDYICQQIDKGKTNSTKLNLENKCYTEQCSETSSLKNKNREKSVILDMENGNYSELHTRSGTLNIGNELHCQQENCSTISNKGNNSSNKIEEESFEISNRENIYNNKLHKSCGTLIIEDVSTVDNENDSNLENKDVSTVDNENDSDLENKDVSTVDNENDSDLENKCTSDMQVRSTCVVTLSTNEHRNKQQTSETPNIENEYNGHLQQKSMVLNIESKKSREVNKSSVVNEQDSKMYESSLTLEMDYLQDDQKQAEKLHICSKQIKEENEICSEHKIKEDDKNKMLQSDAKTLITSSSEQVTQFQMAENTESISKSKVILETQDENSSHQISTQPSDVNKQVSVKSDPIDNPLQSTKGAIKIVSEQTMDNTESSHEISLQLDDENKQNTEKSCSSECDFNDTMETPQKEDETNSVNKVIMEPDLSFKPFVIETMNKADVSVKQVARETINKADLSVKQVTMTPSKTMETSAKTGASKSIVKLTESYITRFCTVSTATIDTPENVTNDMTEKKKPILKSVSCQSGPATLKNYLYKHVLCKTISSVMNVV</sequence>
<proteinExistence type="inferred from homology"/>
<feature type="region of interest" description="Disordered" evidence="14">
    <location>
        <begin position="3341"/>
        <end position="3378"/>
    </location>
</feature>
<feature type="coiled-coil region" evidence="13">
    <location>
        <begin position="1962"/>
        <end position="1989"/>
    </location>
</feature>
<dbReference type="PANTHER" id="PTHR15507:SF17">
    <property type="entry name" value="C2H2-TYPE DOMAIN-CONTAINING PROTEIN"/>
    <property type="match status" value="1"/>
</dbReference>
<feature type="region of interest" description="Disordered" evidence="14">
    <location>
        <begin position="4255"/>
        <end position="4289"/>
    </location>
</feature>
<evidence type="ECO:0000256" key="5">
    <source>
        <dbReference type="ARBA" id="ARBA00022737"/>
    </source>
</evidence>
<feature type="compositionally biased region" description="Basic and acidic residues" evidence="14">
    <location>
        <begin position="2736"/>
        <end position="2753"/>
    </location>
</feature>
<feature type="region of interest" description="Disordered" evidence="14">
    <location>
        <begin position="2455"/>
        <end position="2479"/>
    </location>
</feature>
<dbReference type="PROSITE" id="PS00028">
    <property type="entry name" value="ZINC_FINGER_C2H2_1"/>
    <property type="match status" value="2"/>
</dbReference>
<comment type="similarity">
    <text evidence="2">Belongs to the krueppel C2H2-type zinc-finger protein family.</text>
</comment>
<accession>A0ABQ9E801</accession>
<feature type="compositionally biased region" description="Basic and acidic residues" evidence="14">
    <location>
        <begin position="2716"/>
        <end position="2728"/>
    </location>
</feature>
<feature type="region of interest" description="Disordered" evidence="14">
    <location>
        <begin position="1399"/>
        <end position="1445"/>
    </location>
</feature>
<feature type="domain" description="C2H2-type" evidence="15">
    <location>
        <begin position="2184"/>
        <end position="2212"/>
    </location>
</feature>
<feature type="region of interest" description="Disordered" evidence="14">
    <location>
        <begin position="3257"/>
        <end position="3297"/>
    </location>
</feature>
<feature type="region of interest" description="Disordered" evidence="14">
    <location>
        <begin position="2592"/>
        <end position="2627"/>
    </location>
</feature>
<feature type="compositionally biased region" description="Basic residues" evidence="14">
    <location>
        <begin position="2326"/>
        <end position="2336"/>
    </location>
</feature>
<comment type="caution">
    <text evidence="16">The sequence shown here is derived from an EMBL/GenBank/DDBJ whole genome shotgun (WGS) entry which is preliminary data.</text>
</comment>
<evidence type="ECO:0000256" key="1">
    <source>
        <dbReference type="ARBA" id="ARBA00004123"/>
    </source>
</evidence>
<feature type="compositionally biased region" description="Low complexity" evidence="14">
    <location>
        <begin position="2311"/>
        <end position="2322"/>
    </location>
</feature>
<keyword evidence="6 12" id="KW-0863">Zinc-finger</keyword>
<feature type="region of interest" description="Disordered" evidence="14">
    <location>
        <begin position="4059"/>
        <end position="4099"/>
    </location>
</feature>
<feature type="compositionally biased region" description="Low complexity" evidence="14">
    <location>
        <begin position="3496"/>
        <end position="3511"/>
    </location>
</feature>
<dbReference type="Proteomes" id="UP001217089">
    <property type="component" value="Unassembled WGS sequence"/>
</dbReference>
<feature type="region of interest" description="Disordered" evidence="14">
    <location>
        <begin position="758"/>
        <end position="778"/>
    </location>
</feature>
<feature type="region of interest" description="Disordered" evidence="14">
    <location>
        <begin position="2664"/>
        <end position="2702"/>
    </location>
</feature>
<feature type="compositionally biased region" description="Polar residues" evidence="14">
    <location>
        <begin position="3478"/>
        <end position="3495"/>
    </location>
</feature>
<feature type="compositionally biased region" description="Polar residues" evidence="14">
    <location>
        <begin position="614"/>
        <end position="624"/>
    </location>
</feature>
<dbReference type="InterPro" id="IPR052251">
    <property type="entry name" value="GH-ZnFinger_Regulators"/>
</dbReference>
<evidence type="ECO:0000256" key="3">
    <source>
        <dbReference type="ARBA" id="ARBA00022553"/>
    </source>
</evidence>
<evidence type="ECO:0000256" key="2">
    <source>
        <dbReference type="ARBA" id="ARBA00006991"/>
    </source>
</evidence>
<name>A0ABQ9E801_TEGGR</name>
<reference evidence="16 17" key="1">
    <citation type="submission" date="2022-12" db="EMBL/GenBank/DDBJ databases">
        <title>Chromosome-level genome of Tegillarca granosa.</title>
        <authorList>
            <person name="Kim J."/>
        </authorList>
    </citation>
    <scope>NUCLEOTIDE SEQUENCE [LARGE SCALE GENOMIC DNA]</scope>
    <source>
        <strain evidence="16">Teg-2019</strain>
        <tissue evidence="16">Adductor muscle</tissue>
    </source>
</reference>
<keyword evidence="5" id="KW-0677">Repeat</keyword>
<feature type="coiled-coil region" evidence="13">
    <location>
        <begin position="2960"/>
        <end position="2987"/>
    </location>
</feature>
<feature type="compositionally biased region" description="Basic and acidic residues" evidence="14">
    <location>
        <begin position="1513"/>
        <end position="1531"/>
    </location>
</feature>
<feature type="compositionally biased region" description="Polar residues" evidence="14">
    <location>
        <begin position="2849"/>
        <end position="2899"/>
    </location>
</feature>
<feature type="compositionally biased region" description="Polar residues" evidence="14">
    <location>
        <begin position="676"/>
        <end position="695"/>
    </location>
</feature>
<organism evidence="16 17">
    <name type="scientific">Tegillarca granosa</name>
    <name type="common">Malaysian cockle</name>
    <name type="synonym">Anadara granosa</name>
    <dbReference type="NCBI Taxonomy" id="220873"/>
    <lineage>
        <taxon>Eukaryota</taxon>
        <taxon>Metazoa</taxon>
        <taxon>Spiralia</taxon>
        <taxon>Lophotrochozoa</taxon>
        <taxon>Mollusca</taxon>
        <taxon>Bivalvia</taxon>
        <taxon>Autobranchia</taxon>
        <taxon>Pteriomorphia</taxon>
        <taxon>Arcoida</taxon>
        <taxon>Arcoidea</taxon>
        <taxon>Arcidae</taxon>
        <taxon>Tegillarca</taxon>
    </lineage>
</organism>
<evidence type="ECO:0000256" key="11">
    <source>
        <dbReference type="ARBA" id="ARBA00023242"/>
    </source>
</evidence>
<evidence type="ECO:0000256" key="4">
    <source>
        <dbReference type="ARBA" id="ARBA00022723"/>
    </source>
</evidence>
<feature type="compositionally biased region" description="Basic and acidic residues" evidence="14">
    <location>
        <begin position="2768"/>
        <end position="2830"/>
    </location>
</feature>
<feature type="region of interest" description="Disordered" evidence="14">
    <location>
        <begin position="1507"/>
        <end position="1531"/>
    </location>
</feature>
<evidence type="ECO:0000256" key="12">
    <source>
        <dbReference type="PROSITE-ProRule" id="PRU00042"/>
    </source>
</evidence>
<feature type="region of interest" description="Disordered" evidence="14">
    <location>
        <begin position="595"/>
        <end position="624"/>
    </location>
</feature>
<feature type="region of interest" description="Disordered" evidence="14">
    <location>
        <begin position="3406"/>
        <end position="3425"/>
    </location>
</feature>
<dbReference type="PROSITE" id="PS50157">
    <property type="entry name" value="ZINC_FINGER_C2H2_2"/>
    <property type="match status" value="1"/>
</dbReference>
<feature type="compositionally biased region" description="Low complexity" evidence="14">
    <location>
        <begin position="595"/>
        <end position="613"/>
    </location>
</feature>
<dbReference type="EMBL" id="JARBDR010000918">
    <property type="protein sequence ID" value="KAJ8301491.1"/>
    <property type="molecule type" value="Genomic_DNA"/>
</dbReference>
<comment type="subcellular location">
    <subcellularLocation>
        <location evidence="1">Nucleus</location>
    </subcellularLocation>
</comment>
<keyword evidence="11" id="KW-0539">Nucleus</keyword>
<feature type="compositionally biased region" description="Polar residues" evidence="14">
    <location>
        <begin position="1486"/>
        <end position="1497"/>
    </location>
</feature>
<feature type="region of interest" description="Disordered" evidence="14">
    <location>
        <begin position="3553"/>
        <end position="3591"/>
    </location>
</feature>
<feature type="compositionally biased region" description="Polar residues" evidence="14">
    <location>
        <begin position="2353"/>
        <end position="2366"/>
    </location>
</feature>
<feature type="region of interest" description="Disordered" evidence="14">
    <location>
        <begin position="1586"/>
        <end position="1610"/>
    </location>
</feature>
<dbReference type="InterPro" id="IPR057986">
    <property type="entry name" value="TPR_Rlf/292/654"/>
</dbReference>
<dbReference type="PANTHER" id="PTHR15507">
    <property type="entry name" value="ZINC FINGER PROTEIN RLF"/>
    <property type="match status" value="1"/>
</dbReference>
<keyword evidence="8" id="KW-0805">Transcription regulation</keyword>
<feature type="region of interest" description="Disordered" evidence="14">
    <location>
        <begin position="2716"/>
        <end position="2905"/>
    </location>
</feature>
<feature type="region of interest" description="Disordered" evidence="14">
    <location>
        <begin position="4318"/>
        <end position="4347"/>
    </location>
</feature>
<feature type="coiled-coil region" evidence="13">
    <location>
        <begin position="3136"/>
        <end position="3190"/>
    </location>
</feature>
<evidence type="ECO:0000313" key="16">
    <source>
        <dbReference type="EMBL" id="KAJ8301491.1"/>
    </source>
</evidence>
<dbReference type="InterPro" id="IPR013087">
    <property type="entry name" value="Znf_C2H2_type"/>
</dbReference>
<evidence type="ECO:0000256" key="9">
    <source>
        <dbReference type="ARBA" id="ARBA00023125"/>
    </source>
</evidence>
<feature type="compositionally biased region" description="Basic and acidic residues" evidence="14">
    <location>
        <begin position="3341"/>
        <end position="3371"/>
    </location>
</feature>
<keyword evidence="17" id="KW-1185">Reference proteome</keyword>
<feature type="region of interest" description="Disordered" evidence="14">
    <location>
        <begin position="1478"/>
        <end position="1497"/>
    </location>
</feature>
<dbReference type="SMART" id="SM00355">
    <property type="entry name" value="ZnF_C2H2"/>
    <property type="match status" value="5"/>
</dbReference>